<dbReference type="Pfam" id="PF07045">
    <property type="entry name" value="DUF1330"/>
    <property type="match status" value="1"/>
</dbReference>
<organism evidence="2 3">
    <name type="scientific">Amycolatopsis thermophila</name>
    <dbReference type="NCBI Taxonomy" id="206084"/>
    <lineage>
        <taxon>Bacteria</taxon>
        <taxon>Bacillati</taxon>
        <taxon>Actinomycetota</taxon>
        <taxon>Actinomycetes</taxon>
        <taxon>Pseudonocardiales</taxon>
        <taxon>Pseudonocardiaceae</taxon>
        <taxon>Amycolatopsis</taxon>
    </lineage>
</organism>
<keyword evidence="3" id="KW-1185">Reference proteome</keyword>
<name>A0ABU0F697_9PSEU</name>
<gene>
    <name evidence="2" type="ORF">FB470_007109</name>
</gene>
<dbReference type="PANTHER" id="PTHR41521:SF4">
    <property type="entry name" value="BLR0684 PROTEIN"/>
    <property type="match status" value="1"/>
</dbReference>
<dbReference type="RefSeq" id="WP_306998868.1">
    <property type="nucleotide sequence ID" value="NZ_JAUSUT010000001.1"/>
</dbReference>
<evidence type="ECO:0000313" key="3">
    <source>
        <dbReference type="Proteomes" id="UP001229651"/>
    </source>
</evidence>
<dbReference type="PANTHER" id="PTHR41521">
    <property type="match status" value="1"/>
</dbReference>
<feature type="domain" description="DUF1330" evidence="1">
    <location>
        <begin position="2"/>
        <end position="95"/>
    </location>
</feature>
<sequence length="117" mass="12795">MTAYALAHLMPAEPHPDVAEYLERIQSTLDPFGGRFLVHGAPVDVREGSWPGHLVIIGFPTGADARAWYDSPAYRKILPLRADHIEGDLVIVDGVEPGHDSAEMGRAMRAALQPSRK</sequence>
<evidence type="ECO:0000313" key="2">
    <source>
        <dbReference type="EMBL" id="MDQ0383115.1"/>
    </source>
</evidence>
<proteinExistence type="predicted"/>
<protein>
    <submittedName>
        <fullName evidence="2">Uncharacterized protein (DUF1330 family)</fullName>
    </submittedName>
</protein>
<comment type="caution">
    <text evidence="2">The sequence shown here is derived from an EMBL/GenBank/DDBJ whole genome shotgun (WGS) entry which is preliminary data.</text>
</comment>
<dbReference type="EMBL" id="JAUSUT010000001">
    <property type="protein sequence ID" value="MDQ0383115.1"/>
    <property type="molecule type" value="Genomic_DNA"/>
</dbReference>
<reference evidence="2 3" key="1">
    <citation type="submission" date="2023-07" db="EMBL/GenBank/DDBJ databases">
        <title>Sequencing the genomes of 1000 actinobacteria strains.</title>
        <authorList>
            <person name="Klenk H.-P."/>
        </authorList>
    </citation>
    <scope>NUCLEOTIDE SEQUENCE [LARGE SCALE GENOMIC DNA]</scope>
    <source>
        <strain evidence="2 3">DSM 45805</strain>
    </source>
</reference>
<dbReference type="InterPro" id="IPR010753">
    <property type="entry name" value="DUF1330"/>
</dbReference>
<dbReference type="Gene3D" id="3.30.70.100">
    <property type="match status" value="1"/>
</dbReference>
<dbReference type="SUPFAM" id="SSF54909">
    <property type="entry name" value="Dimeric alpha+beta barrel"/>
    <property type="match status" value="1"/>
</dbReference>
<dbReference type="Proteomes" id="UP001229651">
    <property type="component" value="Unassembled WGS sequence"/>
</dbReference>
<evidence type="ECO:0000259" key="1">
    <source>
        <dbReference type="Pfam" id="PF07045"/>
    </source>
</evidence>
<dbReference type="InterPro" id="IPR011008">
    <property type="entry name" value="Dimeric_a/b-barrel"/>
</dbReference>
<accession>A0ABU0F697</accession>